<proteinExistence type="predicted"/>
<gene>
    <name evidence="2" type="ORF">SAMN02745149_01794</name>
</gene>
<reference evidence="2 3" key="1">
    <citation type="submission" date="2017-02" db="EMBL/GenBank/DDBJ databases">
        <authorList>
            <person name="Peterson S.W."/>
        </authorList>
    </citation>
    <scope>NUCLEOTIDE SEQUENCE [LARGE SCALE GENOMIC DNA]</scope>
    <source>
        <strain evidence="2 3">ATCC BAA-908</strain>
    </source>
</reference>
<dbReference type="RefSeq" id="WP_078933691.1">
    <property type="nucleotide sequence ID" value="NZ_FUWG01000013.1"/>
</dbReference>
<dbReference type="Pfam" id="PF14734">
    <property type="entry name" value="DUF4469"/>
    <property type="match status" value="1"/>
</dbReference>
<evidence type="ECO:0000259" key="1">
    <source>
        <dbReference type="Pfam" id="PF14734"/>
    </source>
</evidence>
<keyword evidence="3" id="KW-1185">Reference proteome</keyword>
<name>A0A1T4M032_TREPO</name>
<organism evidence="2 3">
    <name type="scientific">Treponema porcinum</name>
    <dbReference type="NCBI Taxonomy" id="261392"/>
    <lineage>
        <taxon>Bacteria</taxon>
        <taxon>Pseudomonadati</taxon>
        <taxon>Spirochaetota</taxon>
        <taxon>Spirochaetia</taxon>
        <taxon>Spirochaetales</taxon>
        <taxon>Treponemataceae</taxon>
        <taxon>Treponema</taxon>
    </lineage>
</organism>
<dbReference type="Proteomes" id="UP000190423">
    <property type="component" value="Unassembled WGS sequence"/>
</dbReference>
<feature type="domain" description="DUF4469" evidence="1">
    <location>
        <begin position="138"/>
        <end position="244"/>
    </location>
</feature>
<dbReference type="OrthoDB" id="358054at2"/>
<dbReference type="Gene3D" id="2.70.50.70">
    <property type="match status" value="1"/>
</dbReference>
<dbReference type="AlphaFoldDB" id="A0A1T4M032"/>
<dbReference type="STRING" id="261392.SAMN02745149_01794"/>
<evidence type="ECO:0000313" key="2">
    <source>
        <dbReference type="EMBL" id="SJZ60333.1"/>
    </source>
</evidence>
<dbReference type="EMBL" id="FUWG01000013">
    <property type="protein sequence ID" value="SJZ60333.1"/>
    <property type="molecule type" value="Genomic_DNA"/>
</dbReference>
<sequence length="254" mass="27716">MNDKSNKLSDTVNVTMHTLTFSDKTVSYAKVKRNTAFIGNIVSKILEHNKVMDRETLLYSAGLFRNAILELLKAGKAVDLLEMGILYIKPDGSIESEEPGIDDVPKMTLSFTPSDIALEAVKDVTAGADISTTNEPLISSLYNIHTKTSGTRLSKGYSARITGRRMKIAGDEAETGLYLASCSEDGTYDMDSSTWTCLGMENIVDNTNTKILFNIPDTVTSGKYRLIIKTAYGSGTRINKTVRTGVYGETVLIA</sequence>
<protein>
    <recommendedName>
        <fullName evidence="1">DUF4469 domain-containing protein</fullName>
    </recommendedName>
</protein>
<dbReference type="InterPro" id="IPR027824">
    <property type="entry name" value="DUF4469"/>
</dbReference>
<evidence type="ECO:0000313" key="3">
    <source>
        <dbReference type="Proteomes" id="UP000190423"/>
    </source>
</evidence>
<dbReference type="CDD" id="cd12843">
    <property type="entry name" value="Bvu_2165_C_like"/>
    <property type="match status" value="1"/>
</dbReference>
<dbReference type="GeneID" id="78317075"/>
<accession>A0A1T4M032</accession>